<evidence type="ECO:0000313" key="1">
    <source>
        <dbReference type="EMBL" id="MDT2691943.1"/>
    </source>
</evidence>
<name>A0A376H1G2_ENTGA</name>
<reference evidence="1" key="2">
    <citation type="submission" date="2023-03" db="EMBL/GenBank/DDBJ databases">
        <authorList>
            <person name="Shen W."/>
            <person name="Cai J."/>
        </authorList>
    </citation>
    <scope>NUCLEOTIDE SEQUENCE</scope>
    <source>
        <strain evidence="1">K69-2</strain>
    </source>
</reference>
<dbReference type="Proteomes" id="UP000254807">
    <property type="component" value="Unassembled WGS sequence"/>
</dbReference>
<dbReference type="AlphaFoldDB" id="A0A376H1G2"/>
<keyword evidence="3" id="KW-1185">Reference proteome</keyword>
<accession>A0A376H1G2</accession>
<evidence type="ECO:0000313" key="3">
    <source>
        <dbReference type="Proteomes" id="UP000254807"/>
    </source>
</evidence>
<dbReference type="OrthoDB" id="9967547at2"/>
<evidence type="ECO:0000313" key="2">
    <source>
        <dbReference type="EMBL" id="STD83470.1"/>
    </source>
</evidence>
<dbReference type="Proteomes" id="UP001183682">
    <property type="component" value="Unassembled WGS sequence"/>
</dbReference>
<dbReference type="EMBL" id="JARPZN010000025">
    <property type="protein sequence ID" value="MDT2691943.1"/>
    <property type="molecule type" value="Genomic_DNA"/>
</dbReference>
<reference evidence="2 3" key="1">
    <citation type="submission" date="2018-06" db="EMBL/GenBank/DDBJ databases">
        <authorList>
            <consortium name="Pathogen Informatics"/>
            <person name="Doyle S."/>
        </authorList>
    </citation>
    <scope>NUCLEOTIDE SEQUENCE [LARGE SCALE GENOMIC DNA]</scope>
    <source>
        <strain evidence="2 3">NCTC12360</strain>
    </source>
</reference>
<organism evidence="2 3">
    <name type="scientific">Enterococcus gallinarum</name>
    <dbReference type="NCBI Taxonomy" id="1353"/>
    <lineage>
        <taxon>Bacteria</taxon>
        <taxon>Bacillati</taxon>
        <taxon>Bacillota</taxon>
        <taxon>Bacilli</taxon>
        <taxon>Lactobacillales</taxon>
        <taxon>Enterococcaceae</taxon>
        <taxon>Enterococcus</taxon>
    </lineage>
</organism>
<proteinExistence type="predicted"/>
<dbReference type="RefSeq" id="WP_060815697.1">
    <property type="nucleotide sequence ID" value="NZ_JARPZN010000025.1"/>
</dbReference>
<protein>
    <submittedName>
        <fullName evidence="2">Uncharacterized protein</fullName>
    </submittedName>
</protein>
<dbReference type="EMBL" id="UFYW01000001">
    <property type="protein sequence ID" value="STD83470.1"/>
    <property type="molecule type" value="Genomic_DNA"/>
</dbReference>
<sequence length="212" mass="23755">MKKIVAFILAVLVMGIIAPITLVNAETASTLNEYAIDNIKILEDDKGNLLLSDNVTGEKVTLSINNDDSASLKMNDGETKEVSRDEAGNIYVENKLEIPSPVESVDSTVPSIQKRAVSKWIYFQTTYYDTTTQGNLQSIALGLFSLMPYVGTVATIAGIIQTARNLNAPTLYVKVNQYHTKGYQFYKYDSFFYSNKARTKLVKRVTKEKRMW</sequence>
<gene>
    <name evidence="2" type="ORF">NCTC12360_01937</name>
    <name evidence="1" type="ORF">P7E30_17350</name>
</gene>